<dbReference type="AlphaFoldDB" id="A0A347ST73"/>
<dbReference type="EMBL" id="QOCS01000013">
    <property type="protein sequence ID" value="RHW46301.1"/>
    <property type="molecule type" value="Genomic_DNA"/>
</dbReference>
<dbReference type="PANTHER" id="PTHR47738">
    <property type="entry name" value="PTS SYSTEM FRUCTOSE-LIKE EIIA COMPONENT-RELATED"/>
    <property type="match status" value="1"/>
</dbReference>
<reference evidence="1 2" key="1">
    <citation type="submission" date="2018-07" db="EMBL/GenBank/DDBJ databases">
        <title>Genome sequences of six Lactobacillus spp. isolated from bumble bee guts.</title>
        <authorList>
            <person name="Motta E.V.S."/>
            <person name="Moran N.A."/>
        </authorList>
    </citation>
    <scope>NUCLEOTIDE SEQUENCE [LARGE SCALE GENOMIC DNA]</scope>
    <source>
        <strain evidence="1 2">LV-8.1</strain>
    </source>
</reference>
<keyword evidence="1" id="KW-0762">Sugar transport</keyword>
<name>A0A347ST73_9LACO</name>
<sequence>MENKMFYSELIDLSIDVNSELQLFDLIGSRVIDSKFAKLGYISSLEKREISYPTGLKFENISLALPHVDSAYIDKPFIYIARTKHPLSLKQMGDSIDMEASNFLFLGIKDSRKQPELLAKIMNAFQDKEFANKFLCTNNETVMYKLANKKF</sequence>
<dbReference type="SUPFAM" id="SSF55804">
    <property type="entry name" value="Phoshotransferase/anion transport protein"/>
    <property type="match status" value="1"/>
</dbReference>
<comment type="caution">
    <text evidence="1">The sequence shown here is derived from an EMBL/GenBank/DDBJ whole genome shotgun (WGS) entry which is preliminary data.</text>
</comment>
<dbReference type="Gene3D" id="3.40.930.10">
    <property type="entry name" value="Mannitol-specific EII, Chain A"/>
    <property type="match status" value="1"/>
</dbReference>
<dbReference type="PROSITE" id="PS51094">
    <property type="entry name" value="PTS_EIIA_TYPE_2"/>
    <property type="match status" value="1"/>
</dbReference>
<dbReference type="Pfam" id="PF00359">
    <property type="entry name" value="PTS_EIIA_2"/>
    <property type="match status" value="1"/>
</dbReference>
<keyword evidence="1" id="KW-0813">Transport</keyword>
<evidence type="ECO:0000313" key="2">
    <source>
        <dbReference type="Proteomes" id="UP000284822"/>
    </source>
</evidence>
<gene>
    <name evidence="1" type="ORF">DS832_05950</name>
</gene>
<evidence type="ECO:0000313" key="1">
    <source>
        <dbReference type="EMBL" id="RHW46301.1"/>
    </source>
</evidence>
<dbReference type="InterPro" id="IPR002178">
    <property type="entry name" value="PTS_EIIA_type-2_dom"/>
</dbReference>
<dbReference type="PANTHER" id="PTHR47738:SF3">
    <property type="entry name" value="PHOSPHOTRANSFERASE SYSTEM MANNITOL_FRUCTOSE-SPECIFIC IIA DOMAIN CONTAINING PROTEIN"/>
    <property type="match status" value="1"/>
</dbReference>
<protein>
    <submittedName>
        <fullName evidence="1">PTS sugar transporter subunit IIA</fullName>
    </submittedName>
</protein>
<dbReference type="RefSeq" id="WP_118908775.1">
    <property type="nucleotide sequence ID" value="NZ_CP031513.1"/>
</dbReference>
<dbReference type="InterPro" id="IPR051541">
    <property type="entry name" value="PTS_SugarTrans_NitroReg"/>
</dbReference>
<dbReference type="Proteomes" id="UP000284822">
    <property type="component" value="Unassembled WGS sequence"/>
</dbReference>
<dbReference type="InterPro" id="IPR016152">
    <property type="entry name" value="PTrfase/Anion_transptr"/>
</dbReference>
<accession>A0A347ST73</accession>
<organism evidence="1 2">
    <name type="scientific">Bombilactobacillus bombi</name>
    <dbReference type="NCBI Taxonomy" id="1303590"/>
    <lineage>
        <taxon>Bacteria</taxon>
        <taxon>Bacillati</taxon>
        <taxon>Bacillota</taxon>
        <taxon>Bacilli</taxon>
        <taxon>Lactobacillales</taxon>
        <taxon>Lactobacillaceae</taxon>
        <taxon>Bombilactobacillus</taxon>
    </lineage>
</organism>
<dbReference type="KEGG" id="lbm:DS830_06965"/>
<proteinExistence type="predicted"/>